<proteinExistence type="predicted"/>
<dbReference type="GO" id="GO:0008721">
    <property type="term" value="F:D-serine ammonia-lyase activity"/>
    <property type="evidence" value="ECO:0007669"/>
    <property type="project" value="TreeGrafter"/>
</dbReference>
<keyword evidence="3" id="KW-1185">Reference proteome</keyword>
<gene>
    <name evidence="2" type="ORF">HNR15_002788</name>
</gene>
<name>A0A853DNU6_9MICO</name>
<dbReference type="RefSeq" id="WP_343048543.1">
    <property type="nucleotide sequence ID" value="NZ_JACCFW010000001.1"/>
</dbReference>
<organism evidence="2 3">
    <name type="scientific">Allobranchiibius huperziae</name>
    <dbReference type="NCBI Taxonomy" id="1874116"/>
    <lineage>
        <taxon>Bacteria</taxon>
        <taxon>Bacillati</taxon>
        <taxon>Actinomycetota</taxon>
        <taxon>Actinomycetes</taxon>
        <taxon>Micrococcales</taxon>
        <taxon>Dermacoccaceae</taxon>
        <taxon>Allobranchiibius</taxon>
    </lineage>
</organism>
<dbReference type="SUPFAM" id="SSF51419">
    <property type="entry name" value="PLP-binding barrel"/>
    <property type="match status" value="1"/>
</dbReference>
<dbReference type="PANTHER" id="PTHR28004:SF2">
    <property type="entry name" value="D-SERINE DEHYDRATASE"/>
    <property type="match status" value="1"/>
</dbReference>
<dbReference type="InterPro" id="IPR001608">
    <property type="entry name" value="Ala_racemase_N"/>
</dbReference>
<evidence type="ECO:0000313" key="3">
    <source>
        <dbReference type="Proteomes" id="UP000571817"/>
    </source>
</evidence>
<accession>A0A853DNU6</accession>
<dbReference type="AlphaFoldDB" id="A0A853DNU6"/>
<dbReference type="GO" id="GO:0036088">
    <property type="term" value="P:D-serine catabolic process"/>
    <property type="evidence" value="ECO:0007669"/>
    <property type="project" value="TreeGrafter"/>
</dbReference>
<evidence type="ECO:0000313" key="2">
    <source>
        <dbReference type="EMBL" id="NYJ75825.1"/>
    </source>
</evidence>
<dbReference type="Pfam" id="PF01168">
    <property type="entry name" value="Ala_racemase_N"/>
    <property type="match status" value="1"/>
</dbReference>
<protein>
    <submittedName>
        <fullName evidence="2">D-serine deaminase-like pyridoxal phosphate-dependent protein</fullName>
    </submittedName>
</protein>
<reference evidence="2 3" key="1">
    <citation type="submission" date="2020-07" db="EMBL/GenBank/DDBJ databases">
        <title>Sequencing the genomes of 1000 actinobacteria strains.</title>
        <authorList>
            <person name="Klenk H.-P."/>
        </authorList>
    </citation>
    <scope>NUCLEOTIDE SEQUENCE [LARGE SCALE GENOMIC DNA]</scope>
    <source>
        <strain evidence="2 3">DSM 29531</strain>
    </source>
</reference>
<dbReference type="Proteomes" id="UP000571817">
    <property type="component" value="Unassembled WGS sequence"/>
</dbReference>
<dbReference type="InterPro" id="IPR029066">
    <property type="entry name" value="PLP-binding_barrel"/>
</dbReference>
<sequence length="383" mass="40305">MPGGDLWSSVPAPAAPTAVVDLDAFDANLAAMVARAQGRPLRLASKSVRCRALIERALESPGFSGVLAYSAAEAAWLVSCGVRDVVVGYPTVDSETIADTAAAPSLAEQVTFMVDLPEHVAMLAAAAGTTPLRVCIDVDASLRIGRLHLGVHRSSVHTTQEVCRIARLVADTPGVTLVGLMFYEAQVAGVPDSSRVVRAMKLRSMAQLLPRRTEIVRAVAEISPLEFVNGGGTGSIAATRRDPSVTEIAAGSGLFTPTLFDSYDDSGLTPAAYFVSPVVRKPTPAVAVTFAGGYVASGPASKSRTPKPVHPQGLSYFGQEGAGEVQTPLRGPGARSLRVGDPVWFRYAKAGEMCERFDELLLVRDGAVVQRALTYRGEGRTFG</sequence>
<dbReference type="PANTHER" id="PTHR28004">
    <property type="entry name" value="ZGC:162816-RELATED"/>
    <property type="match status" value="1"/>
</dbReference>
<dbReference type="EMBL" id="JACCFW010000001">
    <property type="protein sequence ID" value="NYJ75825.1"/>
    <property type="molecule type" value="Genomic_DNA"/>
</dbReference>
<dbReference type="InterPro" id="IPR051466">
    <property type="entry name" value="D-amino_acid_metab_enzyme"/>
</dbReference>
<dbReference type="Gene3D" id="3.20.20.10">
    <property type="entry name" value="Alanine racemase"/>
    <property type="match status" value="1"/>
</dbReference>
<feature type="domain" description="Alanine racemase N-terminal" evidence="1">
    <location>
        <begin position="20"/>
        <end position="209"/>
    </location>
</feature>
<comment type="caution">
    <text evidence="2">The sequence shown here is derived from an EMBL/GenBank/DDBJ whole genome shotgun (WGS) entry which is preliminary data.</text>
</comment>
<evidence type="ECO:0000259" key="1">
    <source>
        <dbReference type="Pfam" id="PF01168"/>
    </source>
</evidence>